<evidence type="ECO:0000256" key="2">
    <source>
        <dbReference type="SAM" id="Phobius"/>
    </source>
</evidence>
<keyword evidence="2" id="KW-0472">Membrane</keyword>
<gene>
    <name evidence="3" type="ORF">QUG92_08560</name>
</gene>
<evidence type="ECO:0000256" key="1">
    <source>
        <dbReference type="SAM" id="MobiDB-lite"/>
    </source>
</evidence>
<comment type="caution">
    <text evidence="3">The sequence shown here is derived from an EMBL/GenBank/DDBJ whole genome shotgun (WGS) entry which is preliminary data.</text>
</comment>
<feature type="compositionally biased region" description="Basic and acidic residues" evidence="1">
    <location>
        <begin position="1"/>
        <end position="11"/>
    </location>
</feature>
<keyword evidence="2" id="KW-0812">Transmembrane</keyword>
<keyword evidence="4" id="KW-1185">Reference proteome</keyword>
<reference evidence="3 4" key="1">
    <citation type="submission" date="2023-06" db="EMBL/GenBank/DDBJ databases">
        <authorList>
            <person name="Feng G."/>
            <person name="Li J."/>
            <person name="Zhu H."/>
        </authorList>
    </citation>
    <scope>NUCLEOTIDE SEQUENCE [LARGE SCALE GENOMIC DNA]</scope>
    <source>
        <strain evidence="3 4">RHCKG23</strain>
    </source>
</reference>
<dbReference type="Pfam" id="PF19779">
    <property type="entry name" value="DUF6264"/>
    <property type="match status" value="1"/>
</dbReference>
<dbReference type="InterPro" id="IPR046231">
    <property type="entry name" value="DUF6264"/>
</dbReference>
<feature type="transmembrane region" description="Helical" evidence="2">
    <location>
        <begin position="47"/>
        <end position="75"/>
    </location>
</feature>
<evidence type="ECO:0000313" key="3">
    <source>
        <dbReference type="EMBL" id="MDM7885156.1"/>
    </source>
</evidence>
<keyword evidence="2" id="KW-1133">Transmembrane helix</keyword>
<organism evidence="3 4">
    <name type="scientific">Curtobacterium citri</name>
    <dbReference type="NCBI Taxonomy" id="3055139"/>
    <lineage>
        <taxon>Bacteria</taxon>
        <taxon>Bacillati</taxon>
        <taxon>Actinomycetota</taxon>
        <taxon>Actinomycetes</taxon>
        <taxon>Micrococcales</taxon>
        <taxon>Microbacteriaceae</taxon>
        <taxon>Curtobacterium</taxon>
    </lineage>
</organism>
<feature type="transmembrane region" description="Helical" evidence="2">
    <location>
        <begin position="124"/>
        <end position="147"/>
    </location>
</feature>
<feature type="transmembrane region" description="Helical" evidence="2">
    <location>
        <begin position="95"/>
        <end position="117"/>
    </location>
</feature>
<dbReference type="EMBL" id="JAUCML010000004">
    <property type="protein sequence ID" value="MDM7885156.1"/>
    <property type="molecule type" value="Genomic_DNA"/>
</dbReference>
<accession>A0ABT7T6F6</accession>
<sequence length="155" mass="15805">MVRPAAPHDPDVASGRRTAVGTAARDDPGSPTVGREARHTLQGRRHVVDVVATVVLLVLSAVESVAAAGGIVFLSMAFHSCSAPGNACDVGLGGAVVYAGPVVVALVFVTVTVACVLRLVRRRWAWPVALVGIAAQVVVFSGALLLVDSAVQHGV</sequence>
<name>A0ABT7T6F6_9MICO</name>
<proteinExistence type="predicted"/>
<evidence type="ECO:0000313" key="4">
    <source>
        <dbReference type="Proteomes" id="UP001237823"/>
    </source>
</evidence>
<feature type="region of interest" description="Disordered" evidence="1">
    <location>
        <begin position="1"/>
        <end position="35"/>
    </location>
</feature>
<protein>
    <submittedName>
        <fullName evidence="3">DUF6264 family protein</fullName>
    </submittedName>
</protein>
<dbReference type="RefSeq" id="WP_289458721.1">
    <property type="nucleotide sequence ID" value="NZ_JAUCML010000004.1"/>
</dbReference>
<dbReference type="Proteomes" id="UP001237823">
    <property type="component" value="Unassembled WGS sequence"/>
</dbReference>